<dbReference type="InterPro" id="IPR045474">
    <property type="entry name" value="GEVED"/>
</dbReference>
<protein>
    <recommendedName>
        <fullName evidence="1">Ig-like domain-containing protein</fullName>
    </recommendedName>
</protein>
<feature type="domain" description="Ig-like" evidence="1">
    <location>
        <begin position="938"/>
        <end position="1035"/>
    </location>
</feature>
<gene>
    <name evidence="2" type="ORF">SAMN05443663_103293</name>
</gene>
<evidence type="ECO:0000313" key="2">
    <source>
        <dbReference type="EMBL" id="SHG60919.1"/>
    </source>
</evidence>
<dbReference type="InterPro" id="IPR007110">
    <property type="entry name" value="Ig-like_dom"/>
</dbReference>
<dbReference type="GO" id="GO:0005975">
    <property type="term" value="P:carbohydrate metabolic process"/>
    <property type="evidence" value="ECO:0007669"/>
    <property type="project" value="UniProtKB-ARBA"/>
</dbReference>
<dbReference type="InterPro" id="IPR013320">
    <property type="entry name" value="ConA-like_dom_sf"/>
</dbReference>
<dbReference type="InterPro" id="IPR013783">
    <property type="entry name" value="Ig-like_fold"/>
</dbReference>
<accession>A0A1M5L836</accession>
<dbReference type="SUPFAM" id="SSF49899">
    <property type="entry name" value="Concanavalin A-like lectins/glucanases"/>
    <property type="match status" value="1"/>
</dbReference>
<dbReference type="GO" id="GO:0004553">
    <property type="term" value="F:hydrolase activity, hydrolyzing O-glycosyl compounds"/>
    <property type="evidence" value="ECO:0007669"/>
    <property type="project" value="UniProtKB-ARBA"/>
</dbReference>
<dbReference type="EMBL" id="FQWC01000003">
    <property type="protein sequence ID" value="SHG60919.1"/>
    <property type="molecule type" value="Genomic_DNA"/>
</dbReference>
<dbReference type="SMART" id="SM00409">
    <property type="entry name" value="IG"/>
    <property type="match status" value="2"/>
</dbReference>
<dbReference type="Gene3D" id="2.60.40.10">
    <property type="entry name" value="Immunoglobulins"/>
    <property type="match status" value="2"/>
</dbReference>
<evidence type="ECO:0000259" key="1">
    <source>
        <dbReference type="PROSITE" id="PS50835"/>
    </source>
</evidence>
<evidence type="ECO:0000313" key="3">
    <source>
        <dbReference type="Proteomes" id="UP000184071"/>
    </source>
</evidence>
<feature type="domain" description="Ig-like" evidence="1">
    <location>
        <begin position="1444"/>
        <end position="1535"/>
    </location>
</feature>
<dbReference type="Pfam" id="PF20009">
    <property type="entry name" value="GEVED"/>
    <property type="match status" value="1"/>
</dbReference>
<keyword evidence="3" id="KW-1185">Reference proteome</keyword>
<dbReference type="InterPro" id="IPR003599">
    <property type="entry name" value="Ig_sub"/>
</dbReference>
<organism evidence="2 3">
    <name type="scientific">Flavobacterium defluvii</name>
    <dbReference type="NCBI Taxonomy" id="370979"/>
    <lineage>
        <taxon>Bacteria</taxon>
        <taxon>Pseudomonadati</taxon>
        <taxon>Bacteroidota</taxon>
        <taxon>Flavobacteriia</taxon>
        <taxon>Flavobacteriales</taxon>
        <taxon>Flavobacteriaceae</taxon>
        <taxon>Flavobacterium</taxon>
    </lineage>
</organism>
<dbReference type="STRING" id="370979.SAMN05443663_103293"/>
<dbReference type="SUPFAM" id="SSF48726">
    <property type="entry name" value="Immunoglobulin"/>
    <property type="match status" value="2"/>
</dbReference>
<dbReference type="Proteomes" id="UP000184071">
    <property type="component" value="Unassembled WGS sequence"/>
</dbReference>
<reference evidence="3" key="1">
    <citation type="submission" date="2016-11" db="EMBL/GenBank/DDBJ databases">
        <authorList>
            <person name="Varghese N."/>
            <person name="Submissions S."/>
        </authorList>
    </citation>
    <scope>NUCLEOTIDE SEQUENCE [LARGE SCALE GENOMIC DNA]</scope>
    <source>
        <strain evidence="3">DSM 17963</strain>
    </source>
</reference>
<proteinExistence type="predicted"/>
<dbReference type="NCBIfam" id="NF033708">
    <property type="entry name" value="T9SS_Cterm_ChiA"/>
    <property type="match status" value="1"/>
</dbReference>
<dbReference type="OrthoDB" id="1652165at2"/>
<dbReference type="PROSITE" id="PS50835">
    <property type="entry name" value="IG_LIKE"/>
    <property type="match status" value="2"/>
</dbReference>
<dbReference type="InterPro" id="IPR036179">
    <property type="entry name" value="Ig-like_dom_sf"/>
</dbReference>
<name>A0A1M5L836_9FLAO</name>
<sequence>MIRKLLLFTRSLFLLSPNSSKEKKSFTLSLKLVCLGMFFVFSTANATTYYSPASGSGSPSTLTNWWTNMNSTGSNPANFTTAGDIFIIQNGYTMSTTAAWSLTGSLQIATGGILTVNNNNISITGTTTISGTLNLSNNTGSKTFIGLVTVNSGGTWNNSSSVGVTYRGGITNNGTFTTGTGVQTFDTNAQTLNGTLSIPKLTANIAVSNNGNLTITDTLAGSSSLTNNSGATLNLNTTATTTINTITNSGTTNVNTGSAINTVTANFVNTNTGTLNLNGSGTIAGITNNGTVNLASSGTISTFNNATAASQLNITAATNPITTLTATVTGNTVNYNGTAQTIKATTYSNLTLSGSNTKTLAAATTITSDVNIVSGVILSTSSNNYNLTIGGNFTSSGTFTPGTSTVTLNGVNQSFNVPNFYALTLTGSGTKTFASTGATTISNTLTINSGIIANLGTQTHTANTLFLGSTQSLPGSWGSSSSAATNKSDTYFAATTGQINVSSSTCANFSTVLQITNVSLNTLSKTSTGTTAYEDFTADTPTTITQGKGYSLTVRGNTGGDQNVYYSAFFDWNNDGDFDDAGEYYQIGTIRNSTGTTGAASVYITVPSVATGNIKMRVIGRLSGYNNTPCAISSSSGQMEDYRVTVQSGCTGTAGAPVSSASTVCPNVPFTISLPSSTLSDGATYVWQTSPDNAAWSNATAAPINFFGLEAFNSLPANTNVYGSASVTGNQLLLTPATNSLNGAFVIQNTPGTNMDAFTVNFDYQASGGTGADGFSLSYAGDITSDAAGGESGQGSGIIVQFDTYDNEGVATGSRVRVLYAGNVLFNSAIDVPALRPTTGNTPVVLSVDSKGKLTLRVNGSIVVSDLSLPAAYLSTNKSAWKFKFAARTGGSNDNHIIDNLLIRYQDVVNSNSTFATTQTAKTYYRVQVTCGTTTTTTSVLVDMSTAVITTQPTTPTAVCSGSGVRTISVAATGSGLTYSWRLGGTAVTNGGVISGQGTNTLTLTNPTAANAGSYTVVISDACSTSVTSNAVTVTVNPTPTLTGASQAAAVCAGSSATINLTGLLASSTSTVSYTINGVAQTPITGVTASAGGAASFTSAILTAANNGQTLQITGITNTSNTPNCSQSFTTNVTLAVNPSPTLSGASQAANVCVGSSATINLTGLRASSTSTISYTINGTAQTPITGVTANASGAGSFNTPVLTAANNGQILQITGITTTSSTPNCSQSFTTNVTLAVNPTPTLSGASQAANVCVGSSATINLTGLIASSTSTVSYTINGVAQTPITGVTANASGAASFNTPALTAANNGQTLQITGITTTSSTPNCSQSFTTNVTLAVNPTPTLTGASQAAAVCAGSSATINLTGLLASSTSTVSYTINGVAQTPVTGVIASAGGAASFTTPALTAANNGQTLQIIGITTTSNTPNCSQSFTTNVTLAVNALPVITTHPQTITVCEGKTHTFTVATSAGSPTYQWQYSPNNSTWTNTNGAPGATGHTTASLSVSNIALSYSGYYVRCIVTTGTCSSTSNSALLTVNPTPAAPTASVTTQPTCAAPTGTITISSPAPAAGITYSVDGTTFTNTTGVFTGLAAGPYNVTTKNSSGCESPITVVTINAYAGKTWNGSVSTSWNTAGNWTPSGVPTASDCVTIPDLTAITNKPQITGTNTVAQGYTLNLNNNSLLTVQSTNTLTITSTVTVNTGSTLTFENNASLVQTTNAVNSGNIVYKRDTQPVRRYDFTYWSTPVTSTPAFTLYDLSPTTLADKYYSYDSNTGWVINYNGTLPMAPGKGYIVRAPQGFNINTTAVYSATFTGVPNNGDISFTPVATKWNLIGNPYPSAIDADILINNTGVGALYFWTHNSPPNGSVVGDARYNYTAADYAVYTLTGSTGTASGAAVMLGKIAAGQGFFFKASTASNIVFTNSMRVAGNNSQFFKTAQAKDIEKNRLWLNFANAEGAFKQALIGYIEGATNSFDQNYDAATLNGNTYVDFYSISEAKKLTVQGRAVPFDDAEIIPLGYRTAVAGEFIISIDHTDGLFDNQKVYLEDKVTNTIYDLKAGDYKFTTEIGTFTDRFQLKYTNKTLGTGDFENVKDGLLVSQKNKVINVLSSKENIKEVSVFDINGRLLYNKKKVEALELTISSLQAAEQVLLVKVTLENKAEITRKVIFK</sequence>